<keyword evidence="1" id="KW-0343">GTPase activation</keyword>
<dbReference type="SMART" id="SM00228">
    <property type="entry name" value="PDZ"/>
    <property type="match status" value="1"/>
</dbReference>
<sequence>MSGGTPTPTAYISQNRTTIIQTSMSRPVYYSHCILTKLSVVVGVLIFVFLCTGGGGGGGGGSSGGSSGGPSSRVGRGLALHRSNSSLELPHSPDPASRVPETPLRREYGSHGSIDVVAQSGVMIGENLFAMLQDLRPPASVASSTPDQRNSVGMEYLRRVPDGQSVDVDEESSGCGSPVVSADVEERHRRRAFAHYDCQSLTANLGYAAKLRGILLARRRNTATGASAASSFRASTPDETPEEDAGDGRGNELLESCPFFRNEIGGEGEREVGLTRCSPGNGVHRPSLSYGVAVLEPGPGETSWKHTCPLQKRPLPIESVDEGAHYYRRYFLGREHQNWFGMDEQLGPVAISIRKDGNQYRVIVRTSELLTLRGSVPEEALGGIRPQARVPTRELLELVAPEVQLGCLRSGTAAAEEALARLDEQGLSTKYKVGVLYCRSGQRTEEEMYNNQHAGPALLEFLDTIGQRIRLRGFEGYKAGLDTRTDSTGTHAVAATYRGAEVTFHVSTMLPFTPNNRQQLLRKRHIGNDIVTIVFQEPGALPFSPRRIRSQFQHVFIVVRAVEPCSDNTQYRVAVSRSKEVPVFGPPVPQGAAFAKGKAFADFILAKVINAENAAHRSEKFATMATRTRQEYLKDLASNYSSTAVVDTGQKFSMLSFSSKKKTAVRPRLSCDAMQRGAICWQVILEDSNQNTDCYLGASIDTIVLIEEHSRQIVFVTPCVSVLGWHAQTNSLRLYYHQGECITIHVRGDYGERDELMEIVARLRAVTPGAPATELSLKRNSLGQLGFHVQPDGVVTQVESMGLSWQAGLRQGSRLVEICKVAVSTLSHDQMVDLLKTSAQVTVTVIPPNNDGNPRRGCTLQNCQYLSSNYEGDYENVTSPDNTPTQQAAMPHQKRYERSFSPPRSSNSSGYGTGSSSRSFNDPRFPMEGTMTSSSSGHSSNEDRWYELLEPQDQEGAGYRANGGTPPPPLPARQSFQMIGPKSCQKKDKESHYASAKQFSESSKHHGHDHYPKESNYVSPKVVQDNMRHENYQRQLDNAHRNQDHVSSNYVKLQKEKYEMKQENLYASQRELQKSDLHYVTHQKLSASNSLPLAQNAAYSLPKSSSNNNLGRCNEGYEHEGKQERNSKYDGQDEKLLDRASCKYEQDVRGHEGKRGSTINYDYPEEIYERRNSKYDMDVSNKYEIECQHNININERKHGDSQIEPNRDSSIRYDLPHEFKVGEKVTCLKTSISERPVPHKINIEYRQTKDFATSLPPEMRIVDVNCPEVTTLPSEDELSNGSGSVSPRLRRANKSHRGGNLTPSSGGSRNQSPRPKPGVRNSHRNSANLTSSTLQEDLMKLINPDYIGDDDQIITNNNVTANALIANQNPNKMNNNNNNMLEIQSRCRSRENLCGGNGNALTVLPANGQENGNTGSEVILTMARPATVISNASTASSPAPSENKLSKEERLSPRVTKPPQSISKASANLTPSIKDVAKNHNDTDVDRWPQIHHVDSRSKQHAQEWPDERLIDGCNTIANSVSDLQSHLSTLELRVARETRRRLSLEDEVRRLRDENRRLQDESHAAAQQLRRFTEWFFHTIDHQ</sequence>
<evidence type="ECO:0000259" key="7">
    <source>
        <dbReference type="PROSITE" id="PS50085"/>
    </source>
</evidence>
<dbReference type="Pfam" id="PF00595">
    <property type="entry name" value="PDZ"/>
    <property type="match status" value="1"/>
</dbReference>
<evidence type="ECO:0000313" key="10">
    <source>
        <dbReference type="Proteomes" id="UP000242457"/>
    </source>
</evidence>
<name>A0A2A3EE12_APICC</name>
<dbReference type="OrthoDB" id="2499658at2759"/>
<gene>
    <name evidence="9" type="ORF">APICC_08066</name>
</gene>
<reference evidence="9 10" key="1">
    <citation type="submission" date="2014-07" db="EMBL/GenBank/DDBJ databases">
        <title>Genomic and transcriptomic analysis on Apis cerana provide comprehensive insights into honey bee biology.</title>
        <authorList>
            <person name="Diao Q."/>
            <person name="Sun L."/>
            <person name="Zheng H."/>
            <person name="Zheng H."/>
            <person name="Xu S."/>
            <person name="Wang S."/>
            <person name="Zeng Z."/>
            <person name="Hu F."/>
            <person name="Su S."/>
            <person name="Wu J."/>
        </authorList>
    </citation>
    <scope>NUCLEOTIDE SEQUENCE [LARGE SCALE GENOMIC DNA]</scope>
    <source>
        <tissue evidence="9">Pupae without intestine</tissue>
    </source>
</reference>
<feature type="region of interest" description="Disordered" evidence="5">
    <location>
        <begin position="873"/>
        <end position="942"/>
    </location>
</feature>
<feature type="compositionally biased region" description="Polar residues" evidence="5">
    <location>
        <begin position="225"/>
        <end position="238"/>
    </location>
</feature>
<feature type="compositionally biased region" description="Basic and acidic residues" evidence="5">
    <location>
        <begin position="1115"/>
        <end position="1134"/>
    </location>
</feature>
<feature type="region of interest" description="Disordered" evidence="5">
    <location>
        <begin position="1100"/>
        <end position="1134"/>
    </location>
</feature>
<feature type="transmembrane region" description="Helical" evidence="6">
    <location>
        <begin position="28"/>
        <end position="50"/>
    </location>
</feature>
<dbReference type="PANTHER" id="PTHR15711">
    <property type="entry name" value="RAP GTPASE-ACTIVATING PROTEIN"/>
    <property type="match status" value="1"/>
</dbReference>
<feature type="compositionally biased region" description="Polar residues" evidence="5">
    <location>
        <begin position="1458"/>
        <end position="1470"/>
    </location>
</feature>
<keyword evidence="2" id="KW-0597">Phosphoprotein</keyword>
<evidence type="ECO:0000256" key="5">
    <source>
        <dbReference type="SAM" id="MobiDB-lite"/>
    </source>
</evidence>
<accession>A0A2A3EE12</accession>
<dbReference type="CDD" id="cd06745">
    <property type="entry name" value="PDZ_SIPA1-like"/>
    <property type="match status" value="1"/>
</dbReference>
<dbReference type="GO" id="GO:0005737">
    <property type="term" value="C:cytoplasm"/>
    <property type="evidence" value="ECO:0007669"/>
    <property type="project" value="TreeGrafter"/>
</dbReference>
<keyword evidence="3 4" id="KW-0175">Coiled coil</keyword>
<evidence type="ECO:0000259" key="8">
    <source>
        <dbReference type="PROSITE" id="PS50106"/>
    </source>
</evidence>
<feature type="compositionally biased region" description="Low complexity" evidence="5">
    <location>
        <begin position="1431"/>
        <end position="1441"/>
    </location>
</feature>
<dbReference type="InterPro" id="IPR050989">
    <property type="entry name" value="Rap1_Ran_GAP"/>
</dbReference>
<dbReference type="InterPro" id="IPR036034">
    <property type="entry name" value="PDZ_sf"/>
</dbReference>
<dbReference type="InterPro" id="IPR001478">
    <property type="entry name" value="PDZ"/>
</dbReference>
<dbReference type="GO" id="GO:0005096">
    <property type="term" value="F:GTPase activator activity"/>
    <property type="evidence" value="ECO:0007669"/>
    <property type="project" value="UniProtKB-KW"/>
</dbReference>
<feature type="region of interest" description="Disordered" evidence="5">
    <location>
        <begin position="955"/>
        <end position="1016"/>
    </location>
</feature>
<evidence type="ECO:0000256" key="6">
    <source>
        <dbReference type="SAM" id="Phobius"/>
    </source>
</evidence>
<proteinExistence type="predicted"/>
<dbReference type="Proteomes" id="UP000242457">
    <property type="component" value="Unassembled WGS sequence"/>
</dbReference>
<keyword evidence="10" id="KW-1185">Reference proteome</keyword>
<dbReference type="GO" id="GO:0051056">
    <property type="term" value="P:regulation of small GTPase mediated signal transduction"/>
    <property type="evidence" value="ECO:0007669"/>
    <property type="project" value="InterPro"/>
</dbReference>
<feature type="region of interest" description="Disordered" evidence="5">
    <location>
        <begin position="58"/>
        <end position="77"/>
    </location>
</feature>
<dbReference type="PROSITE" id="PS50085">
    <property type="entry name" value="RAPGAP"/>
    <property type="match status" value="1"/>
</dbReference>
<feature type="compositionally biased region" description="Basic residues" evidence="5">
    <location>
        <begin position="1288"/>
        <end position="1297"/>
    </location>
</feature>
<keyword evidence="6" id="KW-1133">Transmembrane helix</keyword>
<dbReference type="InterPro" id="IPR000331">
    <property type="entry name" value="Rap/Ran_GAP_dom"/>
</dbReference>
<dbReference type="Gene3D" id="3.40.50.11210">
    <property type="entry name" value="Rap/Ran-GAP"/>
    <property type="match status" value="1"/>
</dbReference>
<feature type="compositionally biased region" description="Gly residues" evidence="5">
    <location>
        <begin position="58"/>
        <end position="68"/>
    </location>
</feature>
<dbReference type="PANTHER" id="PTHR15711:SF22">
    <property type="entry name" value="RAP-GAP DOMAIN-CONTAINING PROTEIN"/>
    <property type="match status" value="1"/>
</dbReference>
<feature type="coiled-coil region" evidence="4">
    <location>
        <begin position="1528"/>
        <end position="1569"/>
    </location>
</feature>
<feature type="compositionally biased region" description="Polar residues" evidence="5">
    <location>
        <begin position="1301"/>
        <end position="1313"/>
    </location>
</feature>
<evidence type="ECO:0000313" key="9">
    <source>
        <dbReference type="EMBL" id="PBC29967.1"/>
    </source>
</evidence>
<dbReference type="EMBL" id="KZ288269">
    <property type="protein sequence ID" value="PBC29967.1"/>
    <property type="molecule type" value="Genomic_DNA"/>
</dbReference>
<feature type="domain" description="Rap-GAP" evidence="7">
    <location>
        <begin position="419"/>
        <end position="636"/>
    </location>
</feature>
<evidence type="ECO:0000256" key="3">
    <source>
        <dbReference type="ARBA" id="ARBA00023054"/>
    </source>
</evidence>
<dbReference type="Gene3D" id="2.30.42.10">
    <property type="match status" value="1"/>
</dbReference>
<dbReference type="Pfam" id="PF21022">
    <property type="entry name" value="Rap-GAP_dimer"/>
    <property type="match status" value="1"/>
</dbReference>
<dbReference type="SUPFAM" id="SSF50156">
    <property type="entry name" value="PDZ domain-like"/>
    <property type="match status" value="1"/>
</dbReference>
<dbReference type="FunFam" id="3.40.50.11210:FF:000002">
    <property type="entry name" value="Signal-induced proliferation-associated 1-like protein 1"/>
    <property type="match status" value="1"/>
</dbReference>
<organism evidence="9 10">
    <name type="scientific">Apis cerana cerana</name>
    <name type="common">Oriental honeybee</name>
    <dbReference type="NCBI Taxonomy" id="94128"/>
    <lineage>
        <taxon>Eukaryota</taxon>
        <taxon>Metazoa</taxon>
        <taxon>Ecdysozoa</taxon>
        <taxon>Arthropoda</taxon>
        <taxon>Hexapoda</taxon>
        <taxon>Insecta</taxon>
        <taxon>Pterygota</taxon>
        <taxon>Neoptera</taxon>
        <taxon>Endopterygota</taxon>
        <taxon>Hymenoptera</taxon>
        <taxon>Apocrita</taxon>
        <taxon>Aculeata</taxon>
        <taxon>Apoidea</taxon>
        <taxon>Anthophila</taxon>
        <taxon>Apidae</taxon>
        <taxon>Apis</taxon>
    </lineage>
</organism>
<evidence type="ECO:0000256" key="4">
    <source>
        <dbReference type="SAM" id="Coils"/>
    </source>
</evidence>
<feature type="region of interest" description="Disordered" evidence="5">
    <location>
        <begin position="84"/>
        <end position="107"/>
    </location>
</feature>
<feature type="compositionally biased region" description="Polar residues" evidence="5">
    <location>
        <begin position="1102"/>
        <end position="1111"/>
    </location>
</feature>
<feature type="region of interest" description="Disordered" evidence="5">
    <location>
        <begin position="1271"/>
        <end position="1332"/>
    </location>
</feature>
<feature type="compositionally biased region" description="Low complexity" evidence="5">
    <location>
        <begin position="899"/>
        <end position="919"/>
    </location>
</feature>
<dbReference type="InterPro" id="IPR035974">
    <property type="entry name" value="Rap/Ran-GAP_sf"/>
</dbReference>
<dbReference type="STRING" id="94128.A0A2A3EE12"/>
<dbReference type="Pfam" id="PF02145">
    <property type="entry name" value="Rap_GAP"/>
    <property type="match status" value="1"/>
</dbReference>
<dbReference type="SUPFAM" id="SSF111347">
    <property type="entry name" value="Rap/Ran-GAP"/>
    <property type="match status" value="1"/>
</dbReference>
<feature type="domain" description="PDZ" evidence="8">
    <location>
        <begin position="774"/>
        <end position="850"/>
    </location>
</feature>
<feature type="compositionally biased region" description="Polar residues" evidence="5">
    <location>
        <begin position="873"/>
        <end position="888"/>
    </location>
</feature>
<feature type="region of interest" description="Disordered" evidence="5">
    <location>
        <begin position="225"/>
        <end position="251"/>
    </location>
</feature>
<protein>
    <submittedName>
        <fullName evidence="9">Signal-induced proliferation-associated 1 protein</fullName>
    </submittedName>
</protein>
<evidence type="ECO:0000256" key="2">
    <source>
        <dbReference type="ARBA" id="ARBA00022553"/>
    </source>
</evidence>
<keyword evidence="6" id="KW-0472">Membrane</keyword>
<keyword evidence="6" id="KW-0812">Transmembrane</keyword>
<feature type="region of interest" description="Disordered" evidence="5">
    <location>
        <begin position="1431"/>
        <end position="1470"/>
    </location>
</feature>
<dbReference type="PROSITE" id="PS50106">
    <property type="entry name" value="PDZ"/>
    <property type="match status" value="1"/>
</dbReference>
<evidence type="ECO:0000256" key="1">
    <source>
        <dbReference type="ARBA" id="ARBA00022468"/>
    </source>
</evidence>